<accession>A0A1I6HDH2</accession>
<dbReference type="OrthoDB" id="386095at2157"/>
<feature type="compositionally biased region" description="Basic and acidic residues" evidence="1">
    <location>
        <begin position="95"/>
        <end position="115"/>
    </location>
</feature>
<feature type="region of interest" description="Disordered" evidence="1">
    <location>
        <begin position="79"/>
        <end position="115"/>
    </location>
</feature>
<organism evidence="2 3">
    <name type="scientific">Halogeometricum limi</name>
    <dbReference type="NCBI Taxonomy" id="555875"/>
    <lineage>
        <taxon>Archaea</taxon>
        <taxon>Methanobacteriati</taxon>
        <taxon>Methanobacteriota</taxon>
        <taxon>Stenosarchaea group</taxon>
        <taxon>Halobacteria</taxon>
        <taxon>Halobacteriales</taxon>
        <taxon>Haloferacaceae</taxon>
        <taxon>Halogeometricum</taxon>
    </lineage>
</organism>
<dbReference type="EMBL" id="FOYS01000003">
    <property type="protein sequence ID" value="SFR52543.1"/>
    <property type="molecule type" value="Genomic_DNA"/>
</dbReference>
<sequence>MTGGDDSPGSWVHVFTPRERVLSAVEVLREPRGVEYVATLADVTPDATGVILERLEREGLVREEDGEYDVDAAALARFRDENATVPDPPSDAGDVSDRRRREVGLSRDSDPDAPY</sequence>
<gene>
    <name evidence="2" type="ORF">SAMN04488124_2102</name>
</gene>
<evidence type="ECO:0000313" key="3">
    <source>
        <dbReference type="Proteomes" id="UP000243250"/>
    </source>
</evidence>
<protein>
    <recommendedName>
        <fullName evidence="4">MarR family protein</fullName>
    </recommendedName>
</protein>
<name>A0A1I6HDH2_9EURY</name>
<proteinExistence type="predicted"/>
<evidence type="ECO:0008006" key="4">
    <source>
        <dbReference type="Google" id="ProtNLM"/>
    </source>
</evidence>
<dbReference type="AlphaFoldDB" id="A0A1I6HDH2"/>
<keyword evidence="3" id="KW-1185">Reference proteome</keyword>
<reference evidence="3" key="1">
    <citation type="submission" date="2016-10" db="EMBL/GenBank/DDBJ databases">
        <authorList>
            <person name="Varghese N."/>
            <person name="Submissions S."/>
        </authorList>
    </citation>
    <scope>NUCLEOTIDE SEQUENCE [LARGE SCALE GENOMIC DNA]</scope>
    <source>
        <strain evidence="3">CGMCC 1.8711</strain>
    </source>
</reference>
<dbReference type="Proteomes" id="UP000243250">
    <property type="component" value="Unassembled WGS sequence"/>
</dbReference>
<dbReference type="RefSeq" id="WP_089880340.1">
    <property type="nucleotide sequence ID" value="NZ_FOYS01000003.1"/>
</dbReference>
<evidence type="ECO:0000313" key="2">
    <source>
        <dbReference type="EMBL" id="SFR52543.1"/>
    </source>
</evidence>
<evidence type="ECO:0000256" key="1">
    <source>
        <dbReference type="SAM" id="MobiDB-lite"/>
    </source>
</evidence>